<sequence length="134" mass="15111">MHPMPSSMLRRIVQQSRCWGAASARVGWTRSYAIRATTAQPVDTSKARIVAPSSLSFHYSLRKSLRRLRETLSDPKAKLELSSADKDAIIVELLAVAKRSGMEVTEAWLRENIPIADSYTLEEIQRLLETPMIK</sequence>
<accession>M1V6J7</accession>
<gene>
    <name evidence="1" type="ORF">CYME_CMQ391C</name>
</gene>
<proteinExistence type="predicted"/>
<evidence type="ECO:0000313" key="1">
    <source>
        <dbReference type="EMBL" id="BAM82240.1"/>
    </source>
</evidence>
<protein>
    <submittedName>
        <fullName evidence="1">Uncharacterized protein</fullName>
    </submittedName>
</protein>
<dbReference type="EMBL" id="AP006499">
    <property type="protein sequence ID" value="BAM82240.1"/>
    <property type="molecule type" value="Genomic_DNA"/>
</dbReference>
<dbReference type="RefSeq" id="XP_005538276.1">
    <property type="nucleotide sequence ID" value="XM_005538219.1"/>
</dbReference>
<dbReference type="AlphaFoldDB" id="M1V6J7"/>
<dbReference type="Proteomes" id="UP000007014">
    <property type="component" value="Chromosome 17"/>
</dbReference>
<keyword evidence="2" id="KW-1185">Reference proteome</keyword>
<name>M1V6J7_CYAM1</name>
<organism evidence="1 2">
    <name type="scientific">Cyanidioschyzon merolae (strain NIES-3377 / 10D)</name>
    <name type="common">Unicellular red alga</name>
    <dbReference type="NCBI Taxonomy" id="280699"/>
    <lineage>
        <taxon>Eukaryota</taxon>
        <taxon>Rhodophyta</taxon>
        <taxon>Bangiophyceae</taxon>
        <taxon>Cyanidiales</taxon>
        <taxon>Cyanidiaceae</taxon>
        <taxon>Cyanidioschyzon</taxon>
    </lineage>
</organism>
<dbReference type="HOGENOM" id="CLU_1899178_0_0_1"/>
<dbReference type="Gramene" id="CMQ391CT">
    <property type="protein sequence ID" value="CMQ391CT"/>
    <property type="gene ID" value="CMQ391C"/>
</dbReference>
<reference evidence="1 2" key="2">
    <citation type="journal article" date="2007" name="BMC Biol.">
        <title>A 100%-complete sequence reveals unusually simple genomic features in the hot-spring red alga Cyanidioschyzon merolae.</title>
        <authorList>
            <person name="Nozaki H."/>
            <person name="Takano H."/>
            <person name="Misumi O."/>
            <person name="Terasawa K."/>
            <person name="Matsuzaki M."/>
            <person name="Maruyama S."/>
            <person name="Nishida K."/>
            <person name="Yagisawa F."/>
            <person name="Yoshida Y."/>
            <person name="Fujiwara T."/>
            <person name="Takio S."/>
            <person name="Tamura K."/>
            <person name="Chung S.J."/>
            <person name="Nakamura S."/>
            <person name="Kuroiwa H."/>
            <person name="Tanaka K."/>
            <person name="Sato N."/>
            <person name="Kuroiwa T."/>
        </authorList>
    </citation>
    <scope>NUCLEOTIDE SEQUENCE [LARGE SCALE GENOMIC DNA]</scope>
    <source>
        <strain evidence="1 2">10D</strain>
    </source>
</reference>
<dbReference type="KEGG" id="cme:CYME_CMQ391C"/>
<dbReference type="GeneID" id="16996359"/>
<reference evidence="1 2" key="1">
    <citation type="journal article" date="2004" name="Nature">
        <title>Genome sequence of the ultrasmall unicellular red alga Cyanidioschyzon merolae 10D.</title>
        <authorList>
            <person name="Matsuzaki M."/>
            <person name="Misumi O."/>
            <person name="Shin-i T."/>
            <person name="Maruyama S."/>
            <person name="Takahara M."/>
            <person name="Miyagishima S."/>
            <person name="Mori T."/>
            <person name="Nishida K."/>
            <person name="Yagisawa F."/>
            <person name="Nishida K."/>
            <person name="Yoshida Y."/>
            <person name="Nishimura Y."/>
            <person name="Nakao S."/>
            <person name="Kobayashi T."/>
            <person name="Momoyama Y."/>
            <person name="Higashiyama T."/>
            <person name="Minoda A."/>
            <person name="Sano M."/>
            <person name="Nomoto H."/>
            <person name="Oishi K."/>
            <person name="Hayashi H."/>
            <person name="Ohta F."/>
            <person name="Nishizaka S."/>
            <person name="Haga S."/>
            <person name="Miura S."/>
            <person name="Morishita T."/>
            <person name="Kabeya Y."/>
            <person name="Terasawa K."/>
            <person name="Suzuki Y."/>
            <person name="Ishii Y."/>
            <person name="Asakawa S."/>
            <person name="Takano H."/>
            <person name="Ohta N."/>
            <person name="Kuroiwa H."/>
            <person name="Tanaka K."/>
            <person name="Shimizu N."/>
            <person name="Sugano S."/>
            <person name="Sato N."/>
            <person name="Nozaki H."/>
            <person name="Ogasawara N."/>
            <person name="Kohara Y."/>
            <person name="Kuroiwa T."/>
        </authorList>
    </citation>
    <scope>NUCLEOTIDE SEQUENCE [LARGE SCALE GENOMIC DNA]</scope>
    <source>
        <strain evidence="1 2">10D</strain>
    </source>
</reference>
<evidence type="ECO:0000313" key="2">
    <source>
        <dbReference type="Proteomes" id="UP000007014"/>
    </source>
</evidence>
<dbReference type="OrthoDB" id="10460944at2759"/>